<dbReference type="Pfam" id="PF01059">
    <property type="entry name" value="Oxidored_q5_N"/>
    <property type="match status" value="1"/>
</dbReference>
<dbReference type="InterPro" id="IPR003918">
    <property type="entry name" value="NADH_UbQ_OxRdtase"/>
</dbReference>
<dbReference type="InterPro" id="IPR010227">
    <property type="entry name" value="NADH_Q_OxRdtase_chainM/4"/>
</dbReference>
<dbReference type="GO" id="GO:0003954">
    <property type="term" value="F:NADH dehydrogenase activity"/>
    <property type="evidence" value="ECO:0007669"/>
    <property type="project" value="TreeGrafter"/>
</dbReference>
<keyword evidence="3 8" id="KW-0812">Transmembrane</keyword>
<dbReference type="InterPro" id="IPR001750">
    <property type="entry name" value="ND/Mrp_TM"/>
</dbReference>
<dbReference type="PANTHER" id="PTHR43507">
    <property type="entry name" value="NADH-UBIQUINONE OXIDOREDUCTASE CHAIN 4"/>
    <property type="match status" value="1"/>
</dbReference>
<feature type="domain" description="NADH:quinone oxidoreductase/Mrp antiporter transmembrane" evidence="9">
    <location>
        <begin position="116"/>
        <end position="408"/>
    </location>
</feature>
<protein>
    <recommendedName>
        <fullName evidence="12">NADH:quinone oxidoreductase/Mrp antiporter membrane subunit domain-containing protein</fullName>
    </recommendedName>
</protein>
<keyword evidence="6" id="KW-0520">NAD</keyword>
<dbReference type="GO" id="GO:0016020">
    <property type="term" value="C:membrane"/>
    <property type="evidence" value="ECO:0007669"/>
    <property type="project" value="UniProtKB-SubCell"/>
</dbReference>
<feature type="transmembrane region" description="Helical" evidence="8">
    <location>
        <begin position="360"/>
        <end position="380"/>
    </location>
</feature>
<feature type="domain" description="NADH:ubiquinone oxidoreductase chain 4 N-terminal" evidence="10">
    <location>
        <begin position="2"/>
        <end position="110"/>
    </location>
</feature>
<dbReference type="Pfam" id="PF00361">
    <property type="entry name" value="Proton_antipo_M"/>
    <property type="match status" value="1"/>
</dbReference>
<feature type="transmembrane region" description="Helical" evidence="8">
    <location>
        <begin position="152"/>
        <end position="172"/>
    </location>
</feature>
<evidence type="ECO:0000256" key="4">
    <source>
        <dbReference type="ARBA" id="ARBA00022967"/>
    </source>
</evidence>
<keyword evidence="7 8" id="KW-0472">Membrane</keyword>
<evidence type="ECO:0000256" key="2">
    <source>
        <dbReference type="ARBA" id="ARBA00009025"/>
    </source>
</evidence>
<evidence type="ECO:0000256" key="6">
    <source>
        <dbReference type="ARBA" id="ARBA00023027"/>
    </source>
</evidence>
<dbReference type="NCBIfam" id="TIGR01972">
    <property type="entry name" value="NDH_I_M"/>
    <property type="match status" value="1"/>
</dbReference>
<proteinExistence type="inferred from homology"/>
<evidence type="ECO:0000259" key="9">
    <source>
        <dbReference type="Pfam" id="PF00361"/>
    </source>
</evidence>
<feature type="transmembrane region" description="Helical" evidence="8">
    <location>
        <begin position="234"/>
        <end position="254"/>
    </location>
</feature>
<feature type="transmembrane region" description="Helical" evidence="8">
    <location>
        <begin position="400"/>
        <end position="420"/>
    </location>
</feature>
<evidence type="ECO:0000256" key="7">
    <source>
        <dbReference type="ARBA" id="ARBA00023136"/>
    </source>
</evidence>
<dbReference type="PANTHER" id="PTHR43507:SF1">
    <property type="entry name" value="NADH-UBIQUINONE OXIDOREDUCTASE CHAIN 4"/>
    <property type="match status" value="1"/>
</dbReference>
<feature type="transmembrane region" description="Helical" evidence="8">
    <location>
        <begin position="20"/>
        <end position="39"/>
    </location>
</feature>
<feature type="transmembrane region" description="Helical" evidence="8">
    <location>
        <begin position="99"/>
        <end position="116"/>
    </location>
</feature>
<evidence type="ECO:0000259" key="10">
    <source>
        <dbReference type="Pfam" id="PF01059"/>
    </source>
</evidence>
<reference evidence="11" key="1">
    <citation type="submission" date="2018-05" db="EMBL/GenBank/DDBJ databases">
        <authorList>
            <person name="Lanie J.A."/>
            <person name="Ng W.-L."/>
            <person name="Kazmierczak K.M."/>
            <person name="Andrzejewski T.M."/>
            <person name="Davidsen T.M."/>
            <person name="Wayne K.J."/>
            <person name="Tettelin H."/>
            <person name="Glass J.I."/>
            <person name="Rusch D."/>
            <person name="Podicherti R."/>
            <person name="Tsui H.-C.T."/>
            <person name="Winkler M.E."/>
        </authorList>
    </citation>
    <scope>NUCLEOTIDE SEQUENCE</scope>
</reference>
<organism evidence="11">
    <name type="scientific">marine metagenome</name>
    <dbReference type="NCBI Taxonomy" id="408172"/>
    <lineage>
        <taxon>unclassified sequences</taxon>
        <taxon>metagenomes</taxon>
        <taxon>ecological metagenomes</taxon>
    </lineage>
</organism>
<dbReference type="GO" id="GO:0042773">
    <property type="term" value="P:ATP synthesis coupled electron transport"/>
    <property type="evidence" value="ECO:0007669"/>
    <property type="project" value="InterPro"/>
</dbReference>
<dbReference type="InterPro" id="IPR000260">
    <property type="entry name" value="NADH4_N"/>
</dbReference>
<evidence type="ECO:0000256" key="8">
    <source>
        <dbReference type="SAM" id="Phobius"/>
    </source>
</evidence>
<feature type="transmembrane region" description="Helical" evidence="8">
    <location>
        <begin position="294"/>
        <end position="315"/>
    </location>
</feature>
<keyword evidence="4" id="KW-1278">Translocase</keyword>
<dbReference type="GO" id="GO:0015990">
    <property type="term" value="P:electron transport coupled proton transport"/>
    <property type="evidence" value="ECO:0007669"/>
    <property type="project" value="TreeGrafter"/>
</dbReference>
<evidence type="ECO:0008006" key="12">
    <source>
        <dbReference type="Google" id="ProtNLM"/>
    </source>
</evidence>
<feature type="transmembrane region" description="Helical" evidence="8">
    <location>
        <begin position="321"/>
        <end position="339"/>
    </location>
</feature>
<evidence type="ECO:0000256" key="1">
    <source>
        <dbReference type="ARBA" id="ARBA00004141"/>
    </source>
</evidence>
<feature type="transmembrane region" description="Helical" evidence="8">
    <location>
        <begin position="199"/>
        <end position="222"/>
    </location>
</feature>
<keyword evidence="5 8" id="KW-1133">Transmembrane helix</keyword>
<dbReference type="GO" id="GO:0008137">
    <property type="term" value="F:NADH dehydrogenase (ubiquinone) activity"/>
    <property type="evidence" value="ECO:0007669"/>
    <property type="project" value="InterPro"/>
</dbReference>
<gene>
    <name evidence="11" type="ORF">METZ01_LOCUS6279</name>
</gene>
<name>A0A381NFT9_9ZZZZ</name>
<comment type="subcellular location">
    <subcellularLocation>
        <location evidence="1">Membrane</location>
        <topology evidence="1">Multi-pass membrane protein</topology>
    </subcellularLocation>
</comment>
<dbReference type="EMBL" id="UINC01000332">
    <property type="protein sequence ID" value="SUZ53425.1"/>
    <property type="molecule type" value="Genomic_DNA"/>
</dbReference>
<evidence type="ECO:0000313" key="11">
    <source>
        <dbReference type="EMBL" id="SUZ53425.1"/>
    </source>
</evidence>
<accession>A0A381NFT9</accession>
<dbReference type="PRINTS" id="PR01437">
    <property type="entry name" value="NUOXDRDTASE4"/>
</dbReference>
<dbReference type="GO" id="GO:0048039">
    <property type="term" value="F:ubiquinone binding"/>
    <property type="evidence" value="ECO:0007669"/>
    <property type="project" value="TreeGrafter"/>
</dbReference>
<evidence type="ECO:0000256" key="3">
    <source>
        <dbReference type="ARBA" id="ARBA00022692"/>
    </source>
</evidence>
<evidence type="ECO:0000256" key="5">
    <source>
        <dbReference type="ARBA" id="ARBA00022989"/>
    </source>
</evidence>
<feature type="transmembrane region" description="Helical" evidence="8">
    <location>
        <begin position="266"/>
        <end position="287"/>
    </location>
</feature>
<feature type="transmembrane region" description="Helical" evidence="8">
    <location>
        <begin position="59"/>
        <end position="87"/>
    </location>
</feature>
<sequence length="505" mass="55803">MPILGIIPVLWADEQRVKHVAFWWSAVVFILSLGLWWAFDPTVGGMQMESATPWIESWGVSYSLGIDGISLFMVMLTTFMASISILASFNYIQDRQRPFYALMLILQASVVGVFLATDLFLFYVFFELTLVPMYFIIGIWGGARRIYAAIKFFLYTALGSLLMLVGILYLVYRAKMFIGAPTFAYSDLLQVPLSGTEQLWLFGAFALAFSVKVPVFPFHTWLPDAHVEAPTPGSVILAAVLLKMGTYGFLRFLLPLFPIAAQHPVVVTTMLVLAVIGIIYTACVAAVQSDAKKLVAYTSVAHMGFVVLGIFALNLNGLQGGLIVMISHGISTGALFLLLGMLYERRHTREIQEFGGIARVAPWFATAFVITALASIGVPGTSGFIGEFLALLGAFETHKVLTLVATLGVIFAAYYMLPMVQRVFFNPLDKQENREIEDLSKRELAILAPLCALMIWIGWNPTPLLDRMEPSVQVVLERLDEAILEDQARVGDEVNEPQVVDGGQE</sequence>
<feature type="transmembrane region" description="Helical" evidence="8">
    <location>
        <begin position="122"/>
        <end position="140"/>
    </location>
</feature>
<dbReference type="AlphaFoldDB" id="A0A381NFT9"/>
<comment type="similarity">
    <text evidence="2">Belongs to the complex I subunit 4 family.</text>
</comment>